<reference evidence="10" key="1">
    <citation type="submission" date="2019-08" db="EMBL/GenBank/DDBJ databases">
        <authorList>
            <person name="Kucharzyk K."/>
            <person name="Murdoch R.W."/>
            <person name="Higgins S."/>
            <person name="Loffler F."/>
        </authorList>
    </citation>
    <scope>NUCLEOTIDE SEQUENCE</scope>
</reference>
<dbReference type="InterPro" id="IPR005835">
    <property type="entry name" value="NTP_transferase_dom"/>
</dbReference>
<dbReference type="PANTHER" id="PTHR43532:SF1">
    <property type="entry name" value="GLUCOSE-1-PHOSPHATE THYMIDYLYLTRANSFERASE 1"/>
    <property type="match status" value="1"/>
</dbReference>
<name>A0A645HS34_9ZZZZ</name>
<proteinExistence type="inferred from homology"/>
<dbReference type="EMBL" id="VSSQ01098856">
    <property type="protein sequence ID" value="MPN41660.1"/>
    <property type="molecule type" value="Genomic_DNA"/>
</dbReference>
<evidence type="ECO:0000256" key="8">
    <source>
        <dbReference type="ARBA" id="ARBA00049336"/>
    </source>
</evidence>
<comment type="similarity">
    <text evidence="2">Belongs to the glucose-1-phosphate thymidylyltransferase family.</text>
</comment>
<accession>A0A645HS34</accession>
<dbReference type="InterPro" id="IPR029044">
    <property type="entry name" value="Nucleotide-diphossugar_trans"/>
</dbReference>
<keyword evidence="4 10" id="KW-0808">Transferase</keyword>
<gene>
    <name evidence="10" type="primary">rmlA_18</name>
    <name evidence="10" type="ORF">SDC9_189214</name>
</gene>
<evidence type="ECO:0000256" key="6">
    <source>
        <dbReference type="ARBA" id="ARBA00022723"/>
    </source>
</evidence>
<evidence type="ECO:0000256" key="3">
    <source>
        <dbReference type="ARBA" id="ARBA00012461"/>
    </source>
</evidence>
<evidence type="ECO:0000313" key="10">
    <source>
        <dbReference type="EMBL" id="MPN41660.1"/>
    </source>
</evidence>
<dbReference type="Gene3D" id="3.90.550.10">
    <property type="entry name" value="Spore Coat Polysaccharide Biosynthesis Protein SpsA, Chain A"/>
    <property type="match status" value="1"/>
</dbReference>
<evidence type="ECO:0000256" key="7">
    <source>
        <dbReference type="ARBA" id="ARBA00022842"/>
    </source>
</evidence>
<comment type="cofactor">
    <cofactor evidence="1">
        <name>Mg(2+)</name>
        <dbReference type="ChEBI" id="CHEBI:18420"/>
    </cofactor>
</comment>
<evidence type="ECO:0000256" key="1">
    <source>
        <dbReference type="ARBA" id="ARBA00001946"/>
    </source>
</evidence>
<dbReference type="GO" id="GO:0046872">
    <property type="term" value="F:metal ion binding"/>
    <property type="evidence" value="ECO:0007669"/>
    <property type="project" value="UniProtKB-KW"/>
</dbReference>
<dbReference type="InterPro" id="IPR005907">
    <property type="entry name" value="G1P_thy_trans_s"/>
</dbReference>
<dbReference type="EC" id="2.7.7.24" evidence="3"/>
<comment type="caution">
    <text evidence="10">The sequence shown here is derived from an EMBL/GenBank/DDBJ whole genome shotgun (WGS) entry which is preliminary data.</text>
</comment>
<organism evidence="10">
    <name type="scientific">bioreactor metagenome</name>
    <dbReference type="NCBI Taxonomy" id="1076179"/>
    <lineage>
        <taxon>unclassified sequences</taxon>
        <taxon>metagenomes</taxon>
        <taxon>ecological metagenomes</taxon>
    </lineage>
</organism>
<dbReference type="PANTHER" id="PTHR43532">
    <property type="entry name" value="GLUCOSE-1-PHOSPHATE THYMIDYLYLTRANSFERASE"/>
    <property type="match status" value="1"/>
</dbReference>
<evidence type="ECO:0000256" key="4">
    <source>
        <dbReference type="ARBA" id="ARBA00022679"/>
    </source>
</evidence>
<keyword evidence="7" id="KW-0460">Magnesium</keyword>
<comment type="catalytic activity">
    <reaction evidence="8">
        <text>dTTP + alpha-D-glucose 1-phosphate + H(+) = dTDP-alpha-D-glucose + diphosphate</text>
        <dbReference type="Rhea" id="RHEA:15225"/>
        <dbReference type="ChEBI" id="CHEBI:15378"/>
        <dbReference type="ChEBI" id="CHEBI:33019"/>
        <dbReference type="ChEBI" id="CHEBI:37568"/>
        <dbReference type="ChEBI" id="CHEBI:57477"/>
        <dbReference type="ChEBI" id="CHEBI:58601"/>
        <dbReference type="EC" id="2.7.7.24"/>
    </reaction>
</comment>
<dbReference type="Pfam" id="PF00483">
    <property type="entry name" value="NTP_transferase"/>
    <property type="match status" value="1"/>
</dbReference>
<protein>
    <recommendedName>
        <fullName evidence="3">glucose-1-phosphate thymidylyltransferase</fullName>
        <ecNumber evidence="3">2.7.7.24</ecNumber>
    </recommendedName>
</protein>
<dbReference type="SUPFAM" id="SSF53448">
    <property type="entry name" value="Nucleotide-diphospho-sugar transferases"/>
    <property type="match status" value="1"/>
</dbReference>
<keyword evidence="5 10" id="KW-0548">Nucleotidyltransferase</keyword>
<keyword evidence="6" id="KW-0479">Metal-binding</keyword>
<evidence type="ECO:0000256" key="5">
    <source>
        <dbReference type="ARBA" id="ARBA00022695"/>
    </source>
</evidence>
<feature type="domain" description="Nucleotidyl transferase" evidence="9">
    <location>
        <begin position="2"/>
        <end position="97"/>
    </location>
</feature>
<dbReference type="AlphaFoldDB" id="A0A645HS34"/>
<evidence type="ECO:0000259" key="9">
    <source>
        <dbReference type="Pfam" id="PF00483"/>
    </source>
</evidence>
<evidence type="ECO:0000256" key="2">
    <source>
        <dbReference type="ARBA" id="ARBA00010480"/>
    </source>
</evidence>
<sequence>MDDPERYGVAEINGKKIISIEEKPKNPKSNYCVTGIYMYDSRVFNIIKTLKPSNRGELEITDVNNWYIRDNSLTYDVLNKWWTDAGTFDSLAYANELAKNINLDEILLKKYRIAEEEAAITFEE</sequence>
<dbReference type="GO" id="GO:0008879">
    <property type="term" value="F:glucose-1-phosphate thymidylyltransferase activity"/>
    <property type="evidence" value="ECO:0007669"/>
    <property type="project" value="UniProtKB-EC"/>
</dbReference>